<evidence type="ECO:0000259" key="2">
    <source>
        <dbReference type="PROSITE" id="PS50219"/>
    </source>
</evidence>
<dbReference type="AlphaFoldDB" id="A0AAV0AZT6"/>
<comment type="caution">
    <text evidence="3">The sequence shown here is derived from an EMBL/GenBank/DDBJ whole genome shotgun (WGS) entry which is preliminary data.</text>
</comment>
<feature type="domain" description="CNH" evidence="2">
    <location>
        <begin position="1"/>
        <end position="103"/>
    </location>
</feature>
<dbReference type="Proteomes" id="UP001153365">
    <property type="component" value="Unassembled WGS sequence"/>
</dbReference>
<keyword evidence="4" id="KW-1185">Reference proteome</keyword>
<organism evidence="3 4">
    <name type="scientific">Phakopsora pachyrhizi</name>
    <name type="common">Asian soybean rust disease fungus</name>
    <dbReference type="NCBI Taxonomy" id="170000"/>
    <lineage>
        <taxon>Eukaryota</taxon>
        <taxon>Fungi</taxon>
        <taxon>Dikarya</taxon>
        <taxon>Basidiomycota</taxon>
        <taxon>Pucciniomycotina</taxon>
        <taxon>Pucciniomycetes</taxon>
        <taxon>Pucciniales</taxon>
        <taxon>Phakopsoraceae</taxon>
        <taxon>Phakopsora</taxon>
    </lineage>
</organism>
<dbReference type="GO" id="GO:0005085">
    <property type="term" value="F:guanyl-nucleotide exchange factor activity"/>
    <property type="evidence" value="ECO:0007669"/>
    <property type="project" value="UniProtKB-KW"/>
</dbReference>
<dbReference type="InterPro" id="IPR001180">
    <property type="entry name" value="CNH_dom"/>
</dbReference>
<dbReference type="PROSITE" id="PS50219">
    <property type="entry name" value="CNH"/>
    <property type="match status" value="1"/>
</dbReference>
<dbReference type="Pfam" id="PF00780">
    <property type="entry name" value="CNH"/>
    <property type="match status" value="1"/>
</dbReference>
<dbReference type="PANTHER" id="PTHR46572:SF2">
    <property type="entry name" value="RHO1 GDP-GTP EXCHANGE PROTEIN 1-RELATED"/>
    <property type="match status" value="1"/>
</dbReference>
<dbReference type="EMBL" id="CALTRL010002204">
    <property type="protein sequence ID" value="CAH7675002.1"/>
    <property type="molecule type" value="Genomic_DNA"/>
</dbReference>
<accession>A0AAV0AZT6</accession>
<keyword evidence="1" id="KW-0344">Guanine-nucleotide releasing factor</keyword>
<dbReference type="InterPro" id="IPR052233">
    <property type="entry name" value="Rho-type_GEFs"/>
</dbReference>
<reference evidence="3" key="1">
    <citation type="submission" date="2022-06" db="EMBL/GenBank/DDBJ databases">
        <authorList>
            <consortium name="SYNGENTA / RWTH Aachen University"/>
        </authorList>
    </citation>
    <scope>NUCLEOTIDE SEQUENCE</scope>
</reference>
<proteinExistence type="predicted"/>
<name>A0AAV0AZT6_PHAPC</name>
<evidence type="ECO:0000313" key="4">
    <source>
        <dbReference type="Proteomes" id="UP001153365"/>
    </source>
</evidence>
<evidence type="ECO:0000313" key="3">
    <source>
        <dbReference type="EMBL" id="CAH7675002.1"/>
    </source>
</evidence>
<dbReference type="PANTHER" id="PTHR46572">
    <property type="entry name" value="RHO1 GDP-GTP EXCHANGE PROTEIN 1-RELATED"/>
    <property type="match status" value="1"/>
</dbReference>
<feature type="non-terminal residue" evidence="3">
    <location>
        <position position="1"/>
    </location>
</feature>
<protein>
    <submittedName>
        <fullName evidence="3">Citron-like protein</fullName>
    </submittedName>
</protein>
<sequence>EFYIPTESSSVHFLKSKLCIGCQKGFEIVDLETLDTQGLLDPADQSLEFIHRREPTVRPILIYRVEGEFLLCYEDFEFYVNKNGWRAKSGWIIQWEGHRTAFG</sequence>
<gene>
    <name evidence="3" type="ORF">PPACK8108_LOCUS9963</name>
</gene>
<evidence type="ECO:0000256" key="1">
    <source>
        <dbReference type="ARBA" id="ARBA00022658"/>
    </source>
</evidence>